<organism evidence="1 2">
    <name type="scientific">Araneus ventricosus</name>
    <name type="common">Orbweaver spider</name>
    <name type="synonym">Epeira ventricosa</name>
    <dbReference type="NCBI Taxonomy" id="182803"/>
    <lineage>
        <taxon>Eukaryota</taxon>
        <taxon>Metazoa</taxon>
        <taxon>Ecdysozoa</taxon>
        <taxon>Arthropoda</taxon>
        <taxon>Chelicerata</taxon>
        <taxon>Arachnida</taxon>
        <taxon>Araneae</taxon>
        <taxon>Araneomorphae</taxon>
        <taxon>Entelegynae</taxon>
        <taxon>Araneoidea</taxon>
        <taxon>Araneidae</taxon>
        <taxon>Araneus</taxon>
    </lineage>
</organism>
<reference evidence="1 2" key="1">
    <citation type="journal article" date="2019" name="Sci. Rep.">
        <title>Orb-weaving spider Araneus ventricosus genome elucidates the spidroin gene catalogue.</title>
        <authorList>
            <person name="Kono N."/>
            <person name="Nakamura H."/>
            <person name="Ohtoshi R."/>
            <person name="Moran D.A.P."/>
            <person name="Shinohara A."/>
            <person name="Yoshida Y."/>
            <person name="Fujiwara M."/>
            <person name="Mori M."/>
            <person name="Tomita M."/>
            <person name="Arakawa K."/>
        </authorList>
    </citation>
    <scope>NUCLEOTIDE SEQUENCE [LARGE SCALE GENOMIC DNA]</scope>
</reference>
<accession>A0A4Y2DC60</accession>
<name>A0A4Y2DC60_ARAVE</name>
<sequence>MHVVLVRTIIRWHRPKTLPLLWRGSLEEPTMRLTDPPFVFESSIWGASHNVKCPKALKKAQAAFMKRDNRDRYNRHPIVSKKTDRKPRLSARIARFLYPPLKD</sequence>
<comment type="caution">
    <text evidence="1">The sequence shown here is derived from an EMBL/GenBank/DDBJ whole genome shotgun (WGS) entry which is preliminary data.</text>
</comment>
<dbReference type="Proteomes" id="UP000499080">
    <property type="component" value="Unassembled WGS sequence"/>
</dbReference>
<keyword evidence="2" id="KW-1185">Reference proteome</keyword>
<gene>
    <name evidence="1" type="ORF">AVEN_55353_1</name>
</gene>
<dbReference type="EMBL" id="BGPR01000342">
    <property type="protein sequence ID" value="GBM14363.1"/>
    <property type="molecule type" value="Genomic_DNA"/>
</dbReference>
<evidence type="ECO:0000313" key="1">
    <source>
        <dbReference type="EMBL" id="GBM14363.1"/>
    </source>
</evidence>
<proteinExistence type="predicted"/>
<protein>
    <submittedName>
        <fullName evidence="1">Uncharacterized protein</fullName>
    </submittedName>
</protein>
<evidence type="ECO:0000313" key="2">
    <source>
        <dbReference type="Proteomes" id="UP000499080"/>
    </source>
</evidence>
<dbReference type="AlphaFoldDB" id="A0A4Y2DC60"/>